<evidence type="ECO:0000313" key="2">
    <source>
        <dbReference type="EMBL" id="NYT27306.1"/>
    </source>
</evidence>
<accession>A0A853F172</accession>
<feature type="transmembrane region" description="Helical" evidence="1">
    <location>
        <begin position="6"/>
        <end position="26"/>
    </location>
</feature>
<name>A0A853F172_9GAMM</name>
<dbReference type="Proteomes" id="UP000568751">
    <property type="component" value="Unassembled WGS sequence"/>
</dbReference>
<feature type="transmembrane region" description="Helical" evidence="1">
    <location>
        <begin position="120"/>
        <end position="138"/>
    </location>
</feature>
<gene>
    <name evidence="2" type="ORF">H0A76_05075</name>
</gene>
<organism evidence="2 3">
    <name type="scientific">Candidatus Thiodubiliella endoseptemdiera</name>
    <dbReference type="NCBI Taxonomy" id="2738886"/>
    <lineage>
        <taxon>Bacteria</taxon>
        <taxon>Pseudomonadati</taxon>
        <taxon>Pseudomonadota</taxon>
        <taxon>Gammaproteobacteria</taxon>
        <taxon>Candidatus Pseudothioglobaceae</taxon>
        <taxon>Candidatus Thiodubiliella</taxon>
    </lineage>
</organism>
<evidence type="ECO:0000256" key="1">
    <source>
        <dbReference type="SAM" id="Phobius"/>
    </source>
</evidence>
<dbReference type="AlphaFoldDB" id="A0A853F172"/>
<comment type="caution">
    <text evidence="2">The sequence shown here is derived from an EMBL/GenBank/DDBJ whole genome shotgun (WGS) entry which is preliminary data.</text>
</comment>
<keyword evidence="1" id="KW-0472">Membrane</keyword>
<evidence type="ECO:0000313" key="3">
    <source>
        <dbReference type="Proteomes" id="UP000568751"/>
    </source>
</evidence>
<dbReference type="RefSeq" id="WP_369152852.1">
    <property type="nucleotide sequence ID" value="NZ_OZ156464.1"/>
</dbReference>
<sequence length="162" mass="18951">MDSQFIILYALLVFVFWSLFVSPYLVSSTRQKLFSIRDKAFLDFKHDDEYQKLRDDINLFIRFSDKASWQRMLFDLIFLRKELKKAQSNKADFNNPKLKSVFFISTILIIRLVVLRSPTLMLLSTPVFIIAVIQVEILPKVKNAVSSFVIKDANIYTTEKTA</sequence>
<keyword evidence="1" id="KW-1133">Transmembrane helix</keyword>
<dbReference type="EMBL" id="JACCHT010000001">
    <property type="protein sequence ID" value="NYT27306.1"/>
    <property type="molecule type" value="Genomic_DNA"/>
</dbReference>
<reference evidence="2 3" key="1">
    <citation type="submission" date="2020-05" db="EMBL/GenBank/DDBJ databases">
        <title>Horizontal transmission and recombination maintain forever young bacterial symbiont genomes.</title>
        <authorList>
            <person name="Russell S.L."/>
            <person name="Pepper-Tunick E."/>
            <person name="Svedberg J."/>
            <person name="Byrne A."/>
            <person name="Ruelas Castillo J."/>
            <person name="Vollmers C."/>
            <person name="Beinart R.A."/>
            <person name="Corbett-Detig R."/>
        </authorList>
    </citation>
    <scope>NUCLEOTIDE SEQUENCE [LARGE SCALE GENOMIC DNA]</scope>
    <source>
        <strain evidence="2">455</strain>
    </source>
</reference>
<protein>
    <submittedName>
        <fullName evidence="2">Uncharacterized protein</fullName>
    </submittedName>
</protein>
<proteinExistence type="predicted"/>
<keyword evidence="1" id="KW-0812">Transmembrane</keyword>